<feature type="active site" description="Proton acceptor" evidence="16">
    <location>
        <position position="109"/>
    </location>
</feature>
<dbReference type="InterPro" id="IPR043129">
    <property type="entry name" value="ATPase_NBD"/>
</dbReference>
<organism evidence="17 18">
    <name type="scientific">Acidisoma silvae</name>
    <dbReference type="NCBI Taxonomy" id="2802396"/>
    <lineage>
        <taxon>Bacteria</taxon>
        <taxon>Pseudomonadati</taxon>
        <taxon>Pseudomonadota</taxon>
        <taxon>Alphaproteobacteria</taxon>
        <taxon>Acetobacterales</taxon>
        <taxon>Acidocellaceae</taxon>
        <taxon>Acidisoma</taxon>
    </lineage>
</organism>
<dbReference type="InterPro" id="IPR004619">
    <property type="entry name" value="Type_III_PanK"/>
</dbReference>
<dbReference type="RefSeq" id="WP_227321472.1">
    <property type="nucleotide sequence ID" value="NZ_JAESVB010000004.1"/>
</dbReference>
<keyword evidence="13 16" id="KW-0173">Coenzyme A biosynthesis</keyword>
<dbReference type="GO" id="GO:0005737">
    <property type="term" value="C:cytoplasm"/>
    <property type="evidence" value="ECO:0007669"/>
    <property type="project" value="UniProtKB-SubCell"/>
</dbReference>
<keyword evidence="7 16" id="KW-0963">Cytoplasm</keyword>
<evidence type="ECO:0000256" key="7">
    <source>
        <dbReference type="ARBA" id="ARBA00022490"/>
    </source>
</evidence>
<dbReference type="GO" id="GO:0005524">
    <property type="term" value="F:ATP binding"/>
    <property type="evidence" value="ECO:0007669"/>
    <property type="project" value="UniProtKB-UniRule"/>
</dbReference>
<evidence type="ECO:0000256" key="14">
    <source>
        <dbReference type="ARBA" id="ARBA00038036"/>
    </source>
</evidence>
<evidence type="ECO:0000256" key="10">
    <source>
        <dbReference type="ARBA" id="ARBA00022777"/>
    </source>
</evidence>
<name>A0A963YSY7_9PROT</name>
<comment type="subunit">
    <text evidence="5 16">Homodimer.</text>
</comment>
<dbReference type="CDD" id="cd24015">
    <property type="entry name" value="ASKHA_NBD_PanK-III"/>
    <property type="match status" value="1"/>
</dbReference>
<dbReference type="GO" id="GO:0046872">
    <property type="term" value="F:metal ion binding"/>
    <property type="evidence" value="ECO:0007669"/>
    <property type="project" value="UniProtKB-KW"/>
</dbReference>
<feature type="binding site" evidence="16">
    <location>
        <position position="129"/>
    </location>
    <ligand>
        <name>K(+)</name>
        <dbReference type="ChEBI" id="CHEBI:29103"/>
    </ligand>
</feature>
<keyword evidence="18" id="KW-1185">Reference proteome</keyword>
<keyword evidence="9 16" id="KW-0547">Nucleotide-binding</keyword>
<feature type="binding site" evidence="16">
    <location>
        <position position="132"/>
    </location>
    <ligand>
        <name>ATP</name>
        <dbReference type="ChEBI" id="CHEBI:30616"/>
    </ligand>
</feature>
<dbReference type="Proteomes" id="UP000708298">
    <property type="component" value="Unassembled WGS sequence"/>
</dbReference>
<evidence type="ECO:0000256" key="16">
    <source>
        <dbReference type="HAMAP-Rule" id="MF_01274"/>
    </source>
</evidence>
<evidence type="ECO:0000256" key="1">
    <source>
        <dbReference type="ARBA" id="ARBA00001206"/>
    </source>
</evidence>
<comment type="cofactor">
    <cofactor evidence="2">
        <name>K(+)</name>
        <dbReference type="ChEBI" id="CHEBI:29103"/>
    </cofactor>
</comment>
<evidence type="ECO:0000256" key="13">
    <source>
        <dbReference type="ARBA" id="ARBA00022993"/>
    </source>
</evidence>
<keyword evidence="8 16" id="KW-0808">Transferase</keyword>
<evidence type="ECO:0000256" key="11">
    <source>
        <dbReference type="ARBA" id="ARBA00022840"/>
    </source>
</evidence>
<dbReference type="SUPFAM" id="SSF53067">
    <property type="entry name" value="Actin-like ATPase domain"/>
    <property type="match status" value="2"/>
</dbReference>
<keyword evidence="12 16" id="KW-0630">Potassium</keyword>
<dbReference type="PANTHER" id="PTHR34265:SF1">
    <property type="entry name" value="TYPE III PANTOTHENATE KINASE"/>
    <property type="match status" value="1"/>
</dbReference>
<dbReference type="EC" id="2.7.1.33" evidence="6 16"/>
<evidence type="ECO:0000256" key="4">
    <source>
        <dbReference type="ARBA" id="ARBA00005225"/>
    </source>
</evidence>
<dbReference type="NCBIfam" id="TIGR00671">
    <property type="entry name" value="baf"/>
    <property type="match status" value="1"/>
</dbReference>
<dbReference type="AlphaFoldDB" id="A0A963YSY7"/>
<reference evidence="17" key="2">
    <citation type="submission" date="2021-01" db="EMBL/GenBank/DDBJ databases">
        <authorList>
            <person name="Mieszkin S."/>
            <person name="Pouder E."/>
            <person name="Alain K."/>
        </authorList>
    </citation>
    <scope>NUCLEOTIDE SEQUENCE</scope>
    <source>
        <strain evidence="17">HW T2.11</strain>
    </source>
</reference>
<accession>A0A963YSY7</accession>
<keyword evidence="16" id="KW-0479">Metal-binding</keyword>
<protein>
    <recommendedName>
        <fullName evidence="15 16">Type III pantothenate kinase</fullName>
        <ecNumber evidence="6 16">2.7.1.33</ecNumber>
    </recommendedName>
    <alternativeName>
        <fullName evidence="16">PanK-III</fullName>
    </alternativeName>
    <alternativeName>
        <fullName evidence="16">Pantothenic acid kinase</fullName>
    </alternativeName>
</protein>
<evidence type="ECO:0000256" key="15">
    <source>
        <dbReference type="ARBA" id="ARBA00040883"/>
    </source>
</evidence>
<comment type="pathway">
    <text evidence="4 16">Cofactor biosynthesis; coenzyme A biosynthesis; CoA from (R)-pantothenate: step 1/5.</text>
</comment>
<comment type="catalytic activity">
    <reaction evidence="1 16">
        <text>(R)-pantothenate + ATP = (R)-4'-phosphopantothenate + ADP + H(+)</text>
        <dbReference type="Rhea" id="RHEA:16373"/>
        <dbReference type="ChEBI" id="CHEBI:10986"/>
        <dbReference type="ChEBI" id="CHEBI:15378"/>
        <dbReference type="ChEBI" id="CHEBI:29032"/>
        <dbReference type="ChEBI" id="CHEBI:30616"/>
        <dbReference type="ChEBI" id="CHEBI:456216"/>
        <dbReference type="EC" id="2.7.1.33"/>
    </reaction>
</comment>
<reference evidence="17" key="1">
    <citation type="journal article" date="2021" name="Microorganisms">
        <title>Acidisoma silvae sp. nov. and Acidisomacellulosilytica sp. nov., Two Acidophilic Bacteria Isolated from Decaying Wood, Hydrolyzing Cellulose and Producing Poly-3-hydroxybutyrate.</title>
        <authorList>
            <person name="Mieszkin S."/>
            <person name="Pouder E."/>
            <person name="Uroz S."/>
            <person name="Simon-Colin C."/>
            <person name="Alain K."/>
        </authorList>
    </citation>
    <scope>NUCLEOTIDE SEQUENCE</scope>
    <source>
        <strain evidence="17">HW T2.11</strain>
    </source>
</reference>
<dbReference type="NCBIfam" id="NF009855">
    <property type="entry name" value="PRK13321.1"/>
    <property type="match status" value="1"/>
</dbReference>
<keyword evidence="11 16" id="KW-0067">ATP-binding</keyword>
<feature type="binding site" evidence="16">
    <location>
        <position position="184"/>
    </location>
    <ligand>
        <name>substrate</name>
    </ligand>
</feature>
<dbReference type="PANTHER" id="PTHR34265">
    <property type="entry name" value="TYPE III PANTOTHENATE KINASE"/>
    <property type="match status" value="1"/>
</dbReference>
<dbReference type="GO" id="GO:0004594">
    <property type="term" value="F:pantothenate kinase activity"/>
    <property type="evidence" value="ECO:0007669"/>
    <property type="project" value="UniProtKB-UniRule"/>
</dbReference>
<sequence>MLLVIDAGNTNIVMAIHDGKGWRGDWRISTDAQRTSDEYAVWLMTLMRHCGLEPKSVTRAVIGIVVPAALYHLRRLCREWFEVEPMIASAELDWGFEIRSDSPTEVGADRLLNTLAAHHIYGGPLVVVDFGTATNFDVVDQDGNFIGGIISPGVNLSIEALHRAAARLPRIAIGRPQVVIGRSTVPAMRSGIFWGYVGMVEGLVARIRGELGVPIKVIATGGLAPLFAEGTAIFESIDPDLTLEGMRLLALRNSAPSLPKDWKRHSTGD</sequence>
<dbReference type="Gene3D" id="3.30.420.40">
    <property type="match status" value="2"/>
</dbReference>
<comment type="cofactor">
    <cofactor evidence="16">
        <name>NH4(+)</name>
        <dbReference type="ChEBI" id="CHEBI:28938"/>
    </cofactor>
    <cofactor evidence="16">
        <name>K(+)</name>
        <dbReference type="ChEBI" id="CHEBI:29103"/>
    </cofactor>
    <text evidence="16">A monovalent cation. Ammonium or potassium.</text>
</comment>
<comment type="caution">
    <text evidence="17">The sequence shown here is derived from an EMBL/GenBank/DDBJ whole genome shotgun (WGS) entry which is preliminary data.</text>
</comment>
<dbReference type="NCBIfam" id="NF009848">
    <property type="entry name" value="PRK13318.1-6"/>
    <property type="match status" value="1"/>
</dbReference>
<comment type="caution">
    <text evidence="16">Lacks conserved residue(s) required for the propagation of feature annotation.</text>
</comment>
<evidence type="ECO:0000256" key="12">
    <source>
        <dbReference type="ARBA" id="ARBA00022958"/>
    </source>
</evidence>
<dbReference type="Pfam" id="PF03309">
    <property type="entry name" value="Pan_kinase"/>
    <property type="match status" value="1"/>
</dbReference>
<evidence type="ECO:0000256" key="3">
    <source>
        <dbReference type="ARBA" id="ARBA00004496"/>
    </source>
</evidence>
<comment type="subcellular location">
    <subcellularLocation>
        <location evidence="3 16">Cytoplasm</location>
    </subcellularLocation>
</comment>
<evidence type="ECO:0000313" key="18">
    <source>
        <dbReference type="Proteomes" id="UP000708298"/>
    </source>
</evidence>
<evidence type="ECO:0000313" key="17">
    <source>
        <dbReference type="EMBL" id="MCB8875825.1"/>
    </source>
</evidence>
<proteinExistence type="inferred from homology"/>
<dbReference type="HAMAP" id="MF_01274">
    <property type="entry name" value="Pantothen_kinase_3"/>
    <property type="match status" value="1"/>
</dbReference>
<feature type="binding site" evidence="16">
    <location>
        <begin position="107"/>
        <end position="110"/>
    </location>
    <ligand>
        <name>substrate</name>
    </ligand>
</feature>
<comment type="similarity">
    <text evidence="14 16">Belongs to the type III pantothenate kinase family.</text>
</comment>
<comment type="function">
    <text evidence="16">Catalyzes the phosphorylation of pantothenate (Pan), the first step in CoA biosynthesis.</text>
</comment>
<feature type="binding site" evidence="16">
    <location>
        <begin position="6"/>
        <end position="13"/>
    </location>
    <ligand>
        <name>ATP</name>
        <dbReference type="ChEBI" id="CHEBI:30616"/>
    </ligand>
</feature>
<keyword evidence="10 16" id="KW-0418">Kinase</keyword>
<dbReference type="EMBL" id="JAESVB010000004">
    <property type="protein sequence ID" value="MCB8875825.1"/>
    <property type="molecule type" value="Genomic_DNA"/>
</dbReference>
<evidence type="ECO:0000256" key="9">
    <source>
        <dbReference type="ARBA" id="ARBA00022741"/>
    </source>
</evidence>
<evidence type="ECO:0000256" key="2">
    <source>
        <dbReference type="ARBA" id="ARBA00001958"/>
    </source>
</evidence>
<dbReference type="NCBIfam" id="NF009844">
    <property type="entry name" value="PRK13318.1-2"/>
    <property type="match status" value="1"/>
</dbReference>
<gene>
    <name evidence="16" type="primary">coaX</name>
    <name evidence="17" type="ORF">ASILVAE211_11585</name>
</gene>
<evidence type="ECO:0000256" key="8">
    <source>
        <dbReference type="ARBA" id="ARBA00022679"/>
    </source>
</evidence>
<dbReference type="GO" id="GO:0015937">
    <property type="term" value="P:coenzyme A biosynthetic process"/>
    <property type="evidence" value="ECO:0007669"/>
    <property type="project" value="UniProtKB-UniRule"/>
</dbReference>
<evidence type="ECO:0000256" key="5">
    <source>
        <dbReference type="ARBA" id="ARBA00011738"/>
    </source>
</evidence>
<evidence type="ECO:0000256" key="6">
    <source>
        <dbReference type="ARBA" id="ARBA00012102"/>
    </source>
</evidence>